<feature type="compositionally biased region" description="Low complexity" evidence="1">
    <location>
        <begin position="32"/>
        <end position="49"/>
    </location>
</feature>
<accession>A0A426TTS3</accession>
<dbReference type="Proteomes" id="UP000280307">
    <property type="component" value="Unassembled WGS sequence"/>
</dbReference>
<feature type="region of interest" description="Disordered" evidence="1">
    <location>
        <begin position="1"/>
        <end position="61"/>
    </location>
</feature>
<dbReference type="AlphaFoldDB" id="A0A426TTS3"/>
<evidence type="ECO:0000256" key="1">
    <source>
        <dbReference type="SAM" id="MobiDB-lite"/>
    </source>
</evidence>
<protein>
    <submittedName>
        <fullName evidence="2">Uncharacterized protein</fullName>
    </submittedName>
</protein>
<name>A0A426TTS3_9CHLR</name>
<reference evidence="2 3" key="1">
    <citation type="submission" date="2018-12" db="EMBL/GenBank/DDBJ databases">
        <title>Genome Sequence of Candidatus Viridilinea halotolerans isolated from saline sulfide-rich spring.</title>
        <authorList>
            <person name="Grouzdev D.S."/>
            <person name="Burganskaya E.I."/>
            <person name="Krutkina M.S."/>
            <person name="Sukhacheva M.V."/>
            <person name="Gorlenko V.M."/>
        </authorList>
    </citation>
    <scope>NUCLEOTIDE SEQUENCE [LARGE SCALE GENOMIC DNA]</scope>
    <source>
        <strain evidence="2">Chok-6</strain>
    </source>
</reference>
<organism evidence="2 3">
    <name type="scientific">Candidatus Viridilinea halotolerans</name>
    <dbReference type="NCBI Taxonomy" id="2491704"/>
    <lineage>
        <taxon>Bacteria</taxon>
        <taxon>Bacillati</taxon>
        <taxon>Chloroflexota</taxon>
        <taxon>Chloroflexia</taxon>
        <taxon>Chloroflexales</taxon>
        <taxon>Chloroflexineae</taxon>
        <taxon>Oscillochloridaceae</taxon>
        <taxon>Candidatus Viridilinea</taxon>
    </lineage>
</organism>
<evidence type="ECO:0000313" key="2">
    <source>
        <dbReference type="EMBL" id="RRR68280.1"/>
    </source>
</evidence>
<comment type="caution">
    <text evidence="2">The sequence shown here is derived from an EMBL/GenBank/DDBJ whole genome shotgun (WGS) entry which is preliminary data.</text>
</comment>
<feature type="compositionally biased region" description="Basic residues" evidence="1">
    <location>
        <begin position="8"/>
        <end position="19"/>
    </location>
</feature>
<evidence type="ECO:0000313" key="3">
    <source>
        <dbReference type="Proteomes" id="UP000280307"/>
    </source>
</evidence>
<dbReference type="EMBL" id="RSAS01000734">
    <property type="protein sequence ID" value="RRR68280.1"/>
    <property type="molecule type" value="Genomic_DNA"/>
</dbReference>
<gene>
    <name evidence="2" type="ORF">EI684_17810</name>
</gene>
<proteinExistence type="predicted"/>
<sequence>MHSLLRPSRNHAPARKRPSRPSGLRCPPTSPCPRRYYPDSSSSPLSPSKNSPPPSPHRRPA</sequence>